<feature type="non-terminal residue" evidence="2">
    <location>
        <position position="173"/>
    </location>
</feature>
<evidence type="ECO:0008006" key="3">
    <source>
        <dbReference type="Google" id="ProtNLM"/>
    </source>
</evidence>
<proteinExistence type="predicted"/>
<dbReference type="PANTHER" id="PTHR30160:SF1">
    <property type="entry name" value="LIPOPOLYSACCHARIDE 1,2-N-ACETYLGLUCOSAMINETRANSFERASE-RELATED"/>
    <property type="match status" value="1"/>
</dbReference>
<dbReference type="EMBL" id="UINC01123944">
    <property type="protein sequence ID" value="SVD00754.1"/>
    <property type="molecule type" value="Genomic_DNA"/>
</dbReference>
<dbReference type="GO" id="GO:0008713">
    <property type="term" value="F:ADP-heptose-lipopolysaccharide heptosyltransferase activity"/>
    <property type="evidence" value="ECO:0007669"/>
    <property type="project" value="TreeGrafter"/>
</dbReference>
<accession>A0A382RSU2</accession>
<feature type="non-terminal residue" evidence="2">
    <location>
        <position position="1"/>
    </location>
</feature>
<keyword evidence="1" id="KW-0472">Membrane</keyword>
<reference evidence="2" key="1">
    <citation type="submission" date="2018-05" db="EMBL/GenBank/DDBJ databases">
        <authorList>
            <person name="Lanie J.A."/>
            <person name="Ng W.-L."/>
            <person name="Kazmierczak K.M."/>
            <person name="Andrzejewski T.M."/>
            <person name="Davidsen T.M."/>
            <person name="Wayne K.J."/>
            <person name="Tettelin H."/>
            <person name="Glass J.I."/>
            <person name="Rusch D."/>
            <person name="Podicherti R."/>
            <person name="Tsui H.-C.T."/>
            <person name="Winkler M.E."/>
        </authorList>
    </citation>
    <scope>NUCLEOTIDE SEQUENCE</scope>
</reference>
<sequence>VYSPIHLFWARLISSILLPYYSILNLFRTSYTLDTLDVKIILVTEYHRIGDVIMIAPALQSIKARFPDAHLVLLCNEPTAPLANHLNLADEVIPVTVPWTHWDWSLSKWIEIRSFAQKLGIRGIDLAFDFKGDIRNSWFVWNVGAKISMGYSATGGSFFFTHPQTMDQGIHQS</sequence>
<protein>
    <recommendedName>
        <fullName evidence="3">Glycosyltransferase family 9 protein</fullName>
    </recommendedName>
</protein>
<keyword evidence="1" id="KW-0812">Transmembrane</keyword>
<dbReference type="Gene3D" id="3.40.50.2000">
    <property type="entry name" value="Glycogen Phosphorylase B"/>
    <property type="match status" value="1"/>
</dbReference>
<feature type="transmembrane region" description="Helical" evidence="1">
    <location>
        <begin position="6"/>
        <end position="27"/>
    </location>
</feature>
<dbReference type="GO" id="GO:0005829">
    <property type="term" value="C:cytosol"/>
    <property type="evidence" value="ECO:0007669"/>
    <property type="project" value="TreeGrafter"/>
</dbReference>
<dbReference type="PANTHER" id="PTHR30160">
    <property type="entry name" value="TETRAACYLDISACCHARIDE 4'-KINASE-RELATED"/>
    <property type="match status" value="1"/>
</dbReference>
<gene>
    <name evidence="2" type="ORF">METZ01_LOCUS353608</name>
</gene>
<organism evidence="2">
    <name type="scientific">marine metagenome</name>
    <dbReference type="NCBI Taxonomy" id="408172"/>
    <lineage>
        <taxon>unclassified sequences</taxon>
        <taxon>metagenomes</taxon>
        <taxon>ecological metagenomes</taxon>
    </lineage>
</organism>
<evidence type="ECO:0000256" key="1">
    <source>
        <dbReference type="SAM" id="Phobius"/>
    </source>
</evidence>
<dbReference type="GO" id="GO:0009244">
    <property type="term" value="P:lipopolysaccharide core region biosynthetic process"/>
    <property type="evidence" value="ECO:0007669"/>
    <property type="project" value="TreeGrafter"/>
</dbReference>
<dbReference type="AlphaFoldDB" id="A0A382RSU2"/>
<dbReference type="InterPro" id="IPR051199">
    <property type="entry name" value="LPS_LOS_Heptosyltrfase"/>
</dbReference>
<keyword evidence="1" id="KW-1133">Transmembrane helix</keyword>
<name>A0A382RSU2_9ZZZZ</name>
<dbReference type="SUPFAM" id="SSF53756">
    <property type="entry name" value="UDP-Glycosyltransferase/glycogen phosphorylase"/>
    <property type="match status" value="1"/>
</dbReference>
<evidence type="ECO:0000313" key="2">
    <source>
        <dbReference type="EMBL" id="SVD00754.1"/>
    </source>
</evidence>